<accession>A0ABW3DFL6</accession>
<evidence type="ECO:0000256" key="4">
    <source>
        <dbReference type="ARBA" id="ARBA00022679"/>
    </source>
</evidence>
<comment type="caution">
    <text evidence="11">The sequence shown here is derived from an EMBL/GenBank/DDBJ whole genome shotgun (WGS) entry which is preliminary data.</text>
</comment>
<comment type="catalytic activity">
    <reaction evidence="9">
        <text>an NDP-alpha-D-glucose + (2R)-3-phosphoglycerate = (2R)-2-O-(alpha-D-glucopyranosyl)-3-phospho-glycerate + a ribonucleoside 5'-diphosphate + H(+)</text>
        <dbReference type="Rhea" id="RHEA:47244"/>
        <dbReference type="ChEBI" id="CHEBI:15378"/>
        <dbReference type="ChEBI" id="CHEBI:57930"/>
        <dbReference type="ChEBI" id="CHEBI:58272"/>
        <dbReference type="ChEBI" id="CHEBI:62600"/>
        <dbReference type="ChEBI" id="CHEBI:76533"/>
        <dbReference type="EC" id="2.4.1.266"/>
    </reaction>
    <physiologicalReaction direction="left-to-right" evidence="9">
        <dbReference type="Rhea" id="RHEA:47245"/>
    </physiologicalReaction>
</comment>
<evidence type="ECO:0000256" key="8">
    <source>
        <dbReference type="ARBA" id="ARBA00048689"/>
    </source>
</evidence>
<name>A0ABW3DFL6_9BACL</name>
<evidence type="ECO:0000313" key="11">
    <source>
        <dbReference type="EMBL" id="MFD0872086.1"/>
    </source>
</evidence>
<dbReference type="PANTHER" id="PTHR48090:SF10">
    <property type="entry name" value="GLUCOSYL-3-PHOSPHOGLYCERATE SYNTHASE"/>
    <property type="match status" value="1"/>
</dbReference>
<comment type="catalytic activity">
    <reaction evidence="8">
        <text>(2R)-3-phosphoglycerate + UDP-alpha-D-glucose = (2R)-2-O-(alpha-D-glucopyranosyl)-3-phospho-glycerate + UDP + H(+)</text>
        <dbReference type="Rhea" id="RHEA:31319"/>
        <dbReference type="ChEBI" id="CHEBI:15378"/>
        <dbReference type="ChEBI" id="CHEBI:58223"/>
        <dbReference type="ChEBI" id="CHEBI:58272"/>
        <dbReference type="ChEBI" id="CHEBI:58885"/>
        <dbReference type="ChEBI" id="CHEBI:62600"/>
        <dbReference type="EC" id="2.4.1.266"/>
    </reaction>
    <physiologicalReaction direction="left-to-right" evidence="8">
        <dbReference type="Rhea" id="RHEA:31320"/>
    </physiologicalReaction>
</comment>
<proteinExistence type="inferred from homology"/>
<evidence type="ECO:0000256" key="5">
    <source>
        <dbReference type="ARBA" id="ARBA00022842"/>
    </source>
</evidence>
<dbReference type="Gene3D" id="3.90.550.10">
    <property type="entry name" value="Spore Coat Polysaccharide Biosynthesis Protein SpsA, Chain A"/>
    <property type="match status" value="1"/>
</dbReference>
<dbReference type="CDD" id="cd04179">
    <property type="entry name" value="DPM_DPG-synthase_like"/>
    <property type="match status" value="1"/>
</dbReference>
<evidence type="ECO:0000256" key="1">
    <source>
        <dbReference type="ARBA" id="ARBA00001946"/>
    </source>
</evidence>
<dbReference type="InterPro" id="IPR029044">
    <property type="entry name" value="Nucleotide-diphossugar_trans"/>
</dbReference>
<keyword evidence="4" id="KW-0808">Transferase</keyword>
<keyword evidence="12" id="KW-1185">Reference proteome</keyword>
<dbReference type="RefSeq" id="WP_379291362.1">
    <property type="nucleotide sequence ID" value="NZ_JBHTIU010000100.1"/>
</dbReference>
<dbReference type="Proteomes" id="UP001597120">
    <property type="component" value="Unassembled WGS sequence"/>
</dbReference>
<dbReference type="PANTHER" id="PTHR48090">
    <property type="entry name" value="UNDECAPRENYL-PHOSPHATE 4-DEOXY-4-FORMAMIDO-L-ARABINOSE TRANSFERASE-RELATED"/>
    <property type="match status" value="1"/>
</dbReference>
<reference evidence="12" key="1">
    <citation type="journal article" date="2019" name="Int. J. Syst. Evol. Microbiol.">
        <title>The Global Catalogue of Microorganisms (GCM) 10K type strain sequencing project: providing services to taxonomists for standard genome sequencing and annotation.</title>
        <authorList>
            <consortium name="The Broad Institute Genomics Platform"/>
            <consortium name="The Broad Institute Genome Sequencing Center for Infectious Disease"/>
            <person name="Wu L."/>
            <person name="Ma J."/>
        </authorList>
    </citation>
    <scope>NUCLEOTIDE SEQUENCE [LARGE SCALE GENOMIC DNA]</scope>
    <source>
        <strain evidence="12">CCUG 57263</strain>
    </source>
</reference>
<evidence type="ECO:0000256" key="7">
    <source>
        <dbReference type="ARBA" id="ARBA00040894"/>
    </source>
</evidence>
<dbReference type="EMBL" id="JBHTIU010000100">
    <property type="protein sequence ID" value="MFD0872086.1"/>
    <property type="molecule type" value="Genomic_DNA"/>
</dbReference>
<feature type="domain" description="Glycosyltransferase 2-like" evidence="10">
    <location>
        <begin position="5"/>
        <end position="119"/>
    </location>
</feature>
<evidence type="ECO:0000313" key="12">
    <source>
        <dbReference type="Proteomes" id="UP001597120"/>
    </source>
</evidence>
<comment type="cofactor">
    <cofactor evidence="1">
        <name>Mg(2+)</name>
        <dbReference type="ChEBI" id="CHEBI:18420"/>
    </cofactor>
</comment>
<evidence type="ECO:0000256" key="6">
    <source>
        <dbReference type="ARBA" id="ARBA00039022"/>
    </source>
</evidence>
<dbReference type="EC" id="2.4.1.266" evidence="6"/>
<sequence length="226" mass="24464">MKAVSIIIPAWNEERTIAATLQALQLLVEEIGAEIIVVDDGSTDRTAVEAEPLCTRLIRLPLNLGKGRALHSGIEAASGEIFLFLDADLQESAEHAGLLLRPVLEDTADMAVACFAPAKKRGGLGLVKLLARYGIMALSGFRCQAPLSGQRAVRKQVLEKITLSDGFGVEVGLTIDAAVLGFRIVEVGIPFRHRLTGNDAAGWMHRGKQFAEVGRTLWSKWRKPVC</sequence>
<keyword evidence="3" id="KW-0328">Glycosyltransferase</keyword>
<dbReference type="InterPro" id="IPR001173">
    <property type="entry name" value="Glyco_trans_2-like"/>
</dbReference>
<dbReference type="Pfam" id="PF00535">
    <property type="entry name" value="Glycos_transf_2"/>
    <property type="match status" value="1"/>
</dbReference>
<evidence type="ECO:0000256" key="9">
    <source>
        <dbReference type="ARBA" id="ARBA00048997"/>
    </source>
</evidence>
<dbReference type="SUPFAM" id="SSF53448">
    <property type="entry name" value="Nucleotide-diphospho-sugar transferases"/>
    <property type="match status" value="1"/>
</dbReference>
<evidence type="ECO:0000256" key="2">
    <source>
        <dbReference type="ARBA" id="ARBA00006739"/>
    </source>
</evidence>
<evidence type="ECO:0000256" key="3">
    <source>
        <dbReference type="ARBA" id="ARBA00022676"/>
    </source>
</evidence>
<gene>
    <name evidence="11" type="ORF">ACFQ03_23495</name>
</gene>
<keyword evidence="5" id="KW-0460">Magnesium</keyword>
<protein>
    <recommendedName>
        <fullName evidence="7">Glucosyl-3-phosphoglycerate synthase</fullName>
        <ecNumber evidence="6">2.4.1.266</ecNumber>
    </recommendedName>
</protein>
<evidence type="ECO:0000259" key="10">
    <source>
        <dbReference type="Pfam" id="PF00535"/>
    </source>
</evidence>
<dbReference type="InterPro" id="IPR050256">
    <property type="entry name" value="Glycosyltransferase_2"/>
</dbReference>
<organism evidence="11 12">
    <name type="scientific">Paenibacillus residui</name>
    <dbReference type="NCBI Taxonomy" id="629724"/>
    <lineage>
        <taxon>Bacteria</taxon>
        <taxon>Bacillati</taxon>
        <taxon>Bacillota</taxon>
        <taxon>Bacilli</taxon>
        <taxon>Bacillales</taxon>
        <taxon>Paenibacillaceae</taxon>
        <taxon>Paenibacillus</taxon>
    </lineage>
</organism>
<comment type="similarity">
    <text evidence="2">Belongs to the glycosyltransferase 2 family.</text>
</comment>